<dbReference type="PROSITE" id="PS50071">
    <property type="entry name" value="HOMEOBOX_2"/>
    <property type="match status" value="1"/>
</dbReference>
<dbReference type="OrthoDB" id="6159439at2759"/>
<dbReference type="Gene3D" id="1.10.10.60">
    <property type="entry name" value="Homeodomain-like"/>
    <property type="match status" value="1"/>
</dbReference>
<dbReference type="AlphaFoldDB" id="A0A0F7TII7"/>
<dbReference type="InterPro" id="IPR001356">
    <property type="entry name" value="HD"/>
</dbReference>
<evidence type="ECO:0000313" key="8">
    <source>
        <dbReference type="Proteomes" id="UP000042958"/>
    </source>
</evidence>
<feature type="domain" description="Homeobox" evidence="6">
    <location>
        <begin position="190"/>
        <end position="251"/>
    </location>
</feature>
<feature type="compositionally biased region" description="Basic and acidic residues" evidence="5">
    <location>
        <begin position="112"/>
        <end position="123"/>
    </location>
</feature>
<dbReference type="PANTHER" id="PTHR24332">
    <property type="entry name" value="HOMEOBOX PROTEIN CDX"/>
    <property type="match status" value="1"/>
</dbReference>
<keyword evidence="8" id="KW-1185">Reference proteome</keyword>
<feature type="compositionally biased region" description="Low complexity" evidence="5">
    <location>
        <begin position="58"/>
        <end position="70"/>
    </location>
</feature>
<dbReference type="GO" id="GO:0005634">
    <property type="term" value="C:nucleus"/>
    <property type="evidence" value="ECO:0007669"/>
    <property type="project" value="UniProtKB-SubCell"/>
</dbReference>
<dbReference type="PANTHER" id="PTHR24332:SF9">
    <property type="entry name" value="HOMEOTIC PROTEIN CAUDAL"/>
    <property type="match status" value="1"/>
</dbReference>
<proteinExistence type="inferred from homology"/>
<dbReference type="InterPro" id="IPR047152">
    <property type="entry name" value="Caudal_homeobox"/>
</dbReference>
<dbReference type="GO" id="GO:0009948">
    <property type="term" value="P:anterior/posterior axis specification"/>
    <property type="evidence" value="ECO:0007669"/>
    <property type="project" value="TreeGrafter"/>
</dbReference>
<evidence type="ECO:0000256" key="1">
    <source>
        <dbReference type="ARBA" id="ARBA00004123"/>
    </source>
</evidence>
<feature type="compositionally biased region" description="Basic and acidic residues" evidence="5">
    <location>
        <begin position="159"/>
        <end position="191"/>
    </location>
</feature>
<feature type="DNA-binding region" description="Homeobox" evidence="3">
    <location>
        <begin position="192"/>
        <end position="252"/>
    </location>
</feature>
<comment type="subcellular location">
    <subcellularLocation>
        <location evidence="1 3 4">Nucleus</location>
    </subcellularLocation>
</comment>
<keyword evidence="3 4" id="KW-0371">Homeobox</keyword>
<dbReference type="STRING" id="104259.A0A0F7TII7"/>
<dbReference type="EMBL" id="CDHK01000002">
    <property type="protein sequence ID" value="CEJ55311.1"/>
    <property type="molecule type" value="Genomic_DNA"/>
</dbReference>
<feature type="region of interest" description="Disordered" evidence="5">
    <location>
        <begin position="52"/>
        <end position="193"/>
    </location>
</feature>
<dbReference type="GO" id="GO:0006357">
    <property type="term" value="P:regulation of transcription by RNA polymerase II"/>
    <property type="evidence" value="ECO:0007669"/>
    <property type="project" value="TreeGrafter"/>
</dbReference>
<dbReference type="Proteomes" id="UP000042958">
    <property type="component" value="Unassembled WGS sequence"/>
</dbReference>
<keyword evidence="3 4" id="KW-0238">DNA-binding</keyword>
<evidence type="ECO:0000256" key="5">
    <source>
        <dbReference type="SAM" id="MobiDB-lite"/>
    </source>
</evidence>
<dbReference type="CDD" id="cd00086">
    <property type="entry name" value="homeodomain"/>
    <property type="match status" value="1"/>
</dbReference>
<feature type="region of interest" description="Disordered" evidence="5">
    <location>
        <begin position="536"/>
        <end position="556"/>
    </location>
</feature>
<reference evidence="8" key="1">
    <citation type="journal article" date="2015" name="Genome Announc.">
        <title>Draft genome sequence of the fungus Penicillium brasilianum MG11.</title>
        <authorList>
            <person name="Horn F."/>
            <person name="Linde J."/>
            <person name="Mattern D.J."/>
            <person name="Walther G."/>
            <person name="Guthke R."/>
            <person name="Brakhage A.A."/>
            <person name="Valiante V."/>
        </authorList>
    </citation>
    <scope>NUCLEOTIDE SEQUENCE [LARGE SCALE GENOMIC DNA]</scope>
    <source>
        <strain evidence="8">MG11</strain>
    </source>
</reference>
<dbReference type="GO" id="GO:0003700">
    <property type="term" value="F:DNA-binding transcription factor activity"/>
    <property type="evidence" value="ECO:0007669"/>
    <property type="project" value="TreeGrafter"/>
</dbReference>
<gene>
    <name evidence="7" type="ORF">PMG11_01575</name>
</gene>
<name>A0A0F7TII7_PENBI</name>
<dbReference type="GO" id="GO:0000977">
    <property type="term" value="F:RNA polymerase II transcription regulatory region sequence-specific DNA binding"/>
    <property type="evidence" value="ECO:0007669"/>
    <property type="project" value="TreeGrafter"/>
</dbReference>
<feature type="region of interest" description="Disordered" evidence="5">
    <location>
        <begin position="276"/>
        <end position="298"/>
    </location>
</feature>
<dbReference type="GO" id="GO:0030154">
    <property type="term" value="P:cell differentiation"/>
    <property type="evidence" value="ECO:0007669"/>
    <property type="project" value="TreeGrafter"/>
</dbReference>
<evidence type="ECO:0000313" key="7">
    <source>
        <dbReference type="EMBL" id="CEJ55311.1"/>
    </source>
</evidence>
<comment type="similarity">
    <text evidence="2">Belongs to the Caudal homeobox family.</text>
</comment>
<sequence length="579" mass="63018">MSIGGPCLWVPSLSSPVASPLSAVTSHLSAVARHGEWVSSAPRITSPLLILPRDREATSQSTSSSAEMQRTGATAENALPTPVPIPGITAGSGSYREGEIPSREAVNQRSGGGREDLLPRMKLEIPGGGNTNHAMSQPQVGFGRSGEPMGTSQSVLEANDDHDKESTISPSDEKGEMIGDDESNRSPSLEKKKMKRFRLTHNQTRFLMSEFTRQAHPDAAHRERLSREIPGLTPRQVQVWFQNRRAKLKRLTTNDRERMLKSRALPDDFDTTKVLRTPFESKSTGPTPVASPHAYGAPNPDFASLRALRTDCFQRQNEDDYLVSPLSSASTAGTYLSSAGRSDGLPSSGMMYGRPAASASMSDLHRTIRNDYSITRSSSLSDASSHPHSFHHSMQMHNRFAPSSNPSGLPYMRQQHMEYGVPRHPGAMVAPYDQHQPFEGSVSPTESQGTPMGYEISNISSQSQGYQSQLAMSTPKDYSALGMGAQLSSHARPLSTLQSVPVSAPQDYRHYSYGNPLAPMGTMPYAQSNASAISLPPSFAPTESTSASQDQVPQNQQGLQSLRTKFGNHPFNYTSYIQQ</sequence>
<evidence type="ECO:0000259" key="6">
    <source>
        <dbReference type="PROSITE" id="PS50071"/>
    </source>
</evidence>
<evidence type="ECO:0000256" key="4">
    <source>
        <dbReference type="RuleBase" id="RU000682"/>
    </source>
</evidence>
<dbReference type="SUPFAM" id="SSF46689">
    <property type="entry name" value="Homeodomain-like"/>
    <property type="match status" value="1"/>
</dbReference>
<accession>A0A0F7TII7</accession>
<feature type="compositionally biased region" description="Polar residues" evidence="5">
    <location>
        <begin position="541"/>
        <end position="556"/>
    </location>
</feature>
<dbReference type="Pfam" id="PF00046">
    <property type="entry name" value="Homeodomain"/>
    <property type="match status" value="1"/>
</dbReference>
<dbReference type="InterPro" id="IPR009057">
    <property type="entry name" value="Homeodomain-like_sf"/>
</dbReference>
<evidence type="ECO:0000256" key="3">
    <source>
        <dbReference type="PROSITE-ProRule" id="PRU00108"/>
    </source>
</evidence>
<organism evidence="7 8">
    <name type="scientific">Penicillium brasilianum</name>
    <dbReference type="NCBI Taxonomy" id="104259"/>
    <lineage>
        <taxon>Eukaryota</taxon>
        <taxon>Fungi</taxon>
        <taxon>Dikarya</taxon>
        <taxon>Ascomycota</taxon>
        <taxon>Pezizomycotina</taxon>
        <taxon>Eurotiomycetes</taxon>
        <taxon>Eurotiomycetidae</taxon>
        <taxon>Eurotiales</taxon>
        <taxon>Aspergillaceae</taxon>
        <taxon>Penicillium</taxon>
    </lineage>
</organism>
<dbReference type="SMART" id="SM00389">
    <property type="entry name" value="HOX"/>
    <property type="match status" value="1"/>
</dbReference>
<keyword evidence="3 4" id="KW-0539">Nucleus</keyword>
<protein>
    <recommendedName>
        <fullName evidence="6">Homeobox domain-containing protein</fullName>
    </recommendedName>
</protein>
<evidence type="ECO:0000256" key="2">
    <source>
        <dbReference type="ARBA" id="ARBA00010341"/>
    </source>
</evidence>